<gene>
    <name evidence="1" type="ORF">HAX54_001254</name>
</gene>
<protein>
    <submittedName>
        <fullName evidence="1">Uncharacterized protein</fullName>
    </submittedName>
</protein>
<accession>A0ABS8T236</accession>
<comment type="caution">
    <text evidence="1">The sequence shown here is derived from an EMBL/GenBank/DDBJ whole genome shotgun (WGS) entry which is preliminary data.</text>
</comment>
<evidence type="ECO:0000313" key="1">
    <source>
        <dbReference type="EMBL" id="MCD7465417.1"/>
    </source>
</evidence>
<sequence length="195" mass="21521">MVALTKMEEIGTQVDSRLPPQEVIALVIVLPLTTMIVEISRCSPQDVELWRTKIKQRMCLAADECPQTFDDGTESEGDDPDQTEQIGKSRVRVKAINSPPQQVGGTAKGVSVKLGPYEGKFNLRVVIIDDFEMIVGLEFEANPYHSGALCICVVHNGSKRGQALHYSMYYSEDGRGEQLGLAVEEGSQETRTYIS</sequence>
<name>A0ABS8T236_DATST</name>
<proteinExistence type="predicted"/>
<dbReference type="EMBL" id="JACEIK010001047">
    <property type="protein sequence ID" value="MCD7465417.1"/>
    <property type="molecule type" value="Genomic_DNA"/>
</dbReference>
<reference evidence="1 2" key="1">
    <citation type="journal article" date="2021" name="BMC Genomics">
        <title>Datura genome reveals duplications of psychoactive alkaloid biosynthetic genes and high mutation rate following tissue culture.</title>
        <authorList>
            <person name="Rajewski A."/>
            <person name="Carter-House D."/>
            <person name="Stajich J."/>
            <person name="Litt A."/>
        </authorList>
    </citation>
    <scope>NUCLEOTIDE SEQUENCE [LARGE SCALE GENOMIC DNA]</scope>
    <source>
        <strain evidence="1">AR-01</strain>
    </source>
</reference>
<organism evidence="1 2">
    <name type="scientific">Datura stramonium</name>
    <name type="common">Jimsonweed</name>
    <name type="synonym">Common thornapple</name>
    <dbReference type="NCBI Taxonomy" id="4076"/>
    <lineage>
        <taxon>Eukaryota</taxon>
        <taxon>Viridiplantae</taxon>
        <taxon>Streptophyta</taxon>
        <taxon>Embryophyta</taxon>
        <taxon>Tracheophyta</taxon>
        <taxon>Spermatophyta</taxon>
        <taxon>Magnoliopsida</taxon>
        <taxon>eudicotyledons</taxon>
        <taxon>Gunneridae</taxon>
        <taxon>Pentapetalae</taxon>
        <taxon>asterids</taxon>
        <taxon>lamiids</taxon>
        <taxon>Solanales</taxon>
        <taxon>Solanaceae</taxon>
        <taxon>Solanoideae</taxon>
        <taxon>Datureae</taxon>
        <taxon>Datura</taxon>
    </lineage>
</organism>
<evidence type="ECO:0000313" key="2">
    <source>
        <dbReference type="Proteomes" id="UP000823775"/>
    </source>
</evidence>
<keyword evidence="2" id="KW-1185">Reference proteome</keyword>
<feature type="non-terminal residue" evidence="1">
    <location>
        <position position="195"/>
    </location>
</feature>
<dbReference type="Proteomes" id="UP000823775">
    <property type="component" value="Unassembled WGS sequence"/>
</dbReference>